<feature type="region of interest" description="Disordered" evidence="1">
    <location>
        <begin position="1"/>
        <end position="102"/>
    </location>
</feature>
<organism evidence="2 3">
    <name type="scientific">Marmota marmota marmota</name>
    <name type="common">Alpine marmot</name>
    <dbReference type="NCBI Taxonomy" id="9994"/>
    <lineage>
        <taxon>Eukaryota</taxon>
        <taxon>Metazoa</taxon>
        <taxon>Chordata</taxon>
        <taxon>Craniata</taxon>
        <taxon>Vertebrata</taxon>
        <taxon>Euteleostomi</taxon>
        <taxon>Mammalia</taxon>
        <taxon>Eutheria</taxon>
        <taxon>Euarchontoglires</taxon>
        <taxon>Glires</taxon>
        <taxon>Rodentia</taxon>
        <taxon>Sciuromorpha</taxon>
        <taxon>Sciuridae</taxon>
        <taxon>Xerinae</taxon>
        <taxon>Marmotini</taxon>
        <taxon>Marmota</taxon>
    </lineage>
</organism>
<dbReference type="AlphaFoldDB" id="A0A8C5ZWZ2"/>
<evidence type="ECO:0000313" key="3">
    <source>
        <dbReference type="Proteomes" id="UP000694407"/>
    </source>
</evidence>
<dbReference type="Proteomes" id="UP000694407">
    <property type="component" value="Unplaced"/>
</dbReference>
<proteinExistence type="predicted"/>
<keyword evidence="3" id="KW-1185">Reference proteome</keyword>
<name>A0A8C5ZWZ2_MARMA</name>
<feature type="compositionally biased region" description="Basic and acidic residues" evidence="1">
    <location>
        <begin position="22"/>
        <end position="37"/>
    </location>
</feature>
<evidence type="ECO:0000256" key="1">
    <source>
        <dbReference type="SAM" id="MobiDB-lite"/>
    </source>
</evidence>
<reference evidence="2" key="2">
    <citation type="submission" date="2025-09" db="UniProtKB">
        <authorList>
            <consortium name="Ensembl"/>
        </authorList>
    </citation>
    <scope>IDENTIFICATION</scope>
</reference>
<dbReference type="Ensembl" id="ENSMMMT00000024621.1">
    <property type="protein sequence ID" value="ENSMMMP00000021701.1"/>
    <property type="gene ID" value="ENSMMMG00000019101.1"/>
</dbReference>
<sequence>VADLKGGGEEKPAIAPPVFVFQKDKGQKSSAEQKDLSDSGEEPQGEAEAPHHGTGHPESAGEHALEPPTPASTSASTPPLPAPEAQLPFPRELAGMPLNPQSHFGLGMTAPSILGDRDPCTLDSSRLARLLACPQSRQIRSLLYEPASCILLTPGK</sequence>
<reference evidence="2" key="1">
    <citation type="submission" date="2025-08" db="UniProtKB">
        <authorList>
            <consortium name="Ensembl"/>
        </authorList>
    </citation>
    <scope>IDENTIFICATION</scope>
</reference>
<accession>A0A8C5ZWZ2</accession>
<dbReference type="GeneTree" id="ENSGT00940000158588"/>
<evidence type="ECO:0000313" key="2">
    <source>
        <dbReference type="Ensembl" id="ENSMMMP00000021701.1"/>
    </source>
</evidence>
<feature type="compositionally biased region" description="Basic and acidic residues" evidence="1">
    <location>
        <begin position="1"/>
        <end position="12"/>
    </location>
</feature>
<protein>
    <submittedName>
        <fullName evidence="2">Uncharacterized protein</fullName>
    </submittedName>
</protein>